<name>A0A117L3A7_9THEM</name>
<organism evidence="2 3">
    <name type="scientific">Thermotoga petrophila</name>
    <dbReference type="NCBI Taxonomy" id="93929"/>
    <lineage>
        <taxon>Bacteria</taxon>
        <taxon>Thermotogati</taxon>
        <taxon>Thermotogota</taxon>
        <taxon>Thermotogae</taxon>
        <taxon>Thermotogales</taxon>
        <taxon>Thermotogaceae</taxon>
        <taxon>Thermotoga</taxon>
    </lineage>
</organism>
<accession>A0A117L3A7</accession>
<feature type="domain" description="Glutamate synthase alpha subunit C-terminal" evidence="1">
    <location>
        <begin position="30"/>
        <end position="197"/>
    </location>
</feature>
<dbReference type="InterPro" id="IPR012061">
    <property type="entry name" value="Glu_synth_lsu_3"/>
</dbReference>
<sequence length="245" mass="27295">MVRIDAKGLHYKKLNDLIWEAIENGEEEIVLDNVCGQRYIGAGIRKKVKIEINGVPGNDLGVFMDGPEIIVNGNAQDGVGNTMNAGKIVVHGHAGDIIGYAMRGGHIYIKRNAGYRVGIHMKAYKENYPVVVIGGFARDFLGEYMAGGLLIVLGLEKDEDGNIAGNYVGTGMHGGEIFLRGTVEEHKLGKEVKIFQPTEEDINRIKPYVEEFCRLFDYDSEEILNGEFIILKPYTHRPYGRLYAY</sequence>
<gene>
    <name evidence="2" type="ORF">XD57_0226</name>
</gene>
<dbReference type="EMBL" id="LGFG01000009">
    <property type="protein sequence ID" value="KUK23691.1"/>
    <property type="molecule type" value="Genomic_DNA"/>
</dbReference>
<dbReference type="PANTHER" id="PTHR39673">
    <property type="entry name" value="TUNGSTEN FORMYLMETHANOFURAN DEHYDROGENASE, SUBUNIT C (FWDC)"/>
    <property type="match status" value="1"/>
</dbReference>
<dbReference type="RefSeq" id="WP_008191950.1">
    <property type="nucleotide sequence ID" value="NZ_DAITJQ010000002.1"/>
</dbReference>
<evidence type="ECO:0000313" key="2">
    <source>
        <dbReference type="EMBL" id="KUK23691.1"/>
    </source>
</evidence>
<dbReference type="PANTHER" id="PTHR39673:SF5">
    <property type="entry name" value="TUNGSTEN-CONTAINING FORMYLMETHANOFURAN DEHYDROGENASE 2 SUBUNIT C"/>
    <property type="match status" value="1"/>
</dbReference>
<dbReference type="InterPro" id="IPR036485">
    <property type="entry name" value="Glu_synth_asu_C_sf"/>
</dbReference>
<comment type="caution">
    <text evidence="2">The sequence shown here is derived from an EMBL/GenBank/DDBJ whole genome shotgun (WGS) entry which is preliminary data.</text>
</comment>
<evidence type="ECO:0000313" key="3">
    <source>
        <dbReference type="Proteomes" id="UP000058636"/>
    </source>
</evidence>
<dbReference type="Proteomes" id="UP000058636">
    <property type="component" value="Unassembled WGS sequence"/>
</dbReference>
<dbReference type="CDD" id="cd00981">
    <property type="entry name" value="arch_gltB"/>
    <property type="match status" value="1"/>
</dbReference>
<dbReference type="PATRIC" id="fig|93930.3.peg.921"/>
<dbReference type="GO" id="GO:0016491">
    <property type="term" value="F:oxidoreductase activity"/>
    <property type="evidence" value="ECO:0007669"/>
    <property type="project" value="InterPro"/>
</dbReference>
<proteinExistence type="predicted"/>
<protein>
    <submittedName>
        <fullName evidence="2">Glutamate synthase (NADPH) GltB3 subunit</fullName>
    </submittedName>
</protein>
<dbReference type="InterPro" id="IPR035710">
    <property type="entry name" value="Archaeal_gltB"/>
</dbReference>
<dbReference type="InterPro" id="IPR002489">
    <property type="entry name" value="Glu_synth_asu_C"/>
</dbReference>
<dbReference type="SUPFAM" id="SSF69336">
    <property type="entry name" value="Alpha subunit of glutamate synthase, C-terminal domain"/>
    <property type="match status" value="1"/>
</dbReference>
<dbReference type="PIRSF" id="PIRSF006519">
    <property type="entry name" value="GOGAT_dom3"/>
    <property type="match status" value="1"/>
</dbReference>
<dbReference type="AlphaFoldDB" id="A0A117L3A7"/>
<reference evidence="2 3" key="1">
    <citation type="journal article" date="2015" name="MBio">
        <title>Genome-Resolved Metagenomic Analysis Reveals Roles for Candidate Phyla and Other Microbial Community Members in Biogeochemical Transformations in Oil Reservoirs.</title>
        <authorList>
            <person name="Hu P."/>
            <person name="Tom L."/>
            <person name="Singh A."/>
            <person name="Thomas B.C."/>
            <person name="Baker B.J."/>
            <person name="Piceno Y.M."/>
            <person name="Andersen G.L."/>
            <person name="Banfield J.F."/>
        </authorList>
    </citation>
    <scope>NUCLEOTIDE SEQUENCE [LARGE SCALE GENOMIC DNA]</scope>
    <source>
        <strain evidence="2">46_26</strain>
    </source>
</reference>
<dbReference type="Gene3D" id="2.160.20.60">
    <property type="entry name" value="Glutamate synthase, alpha subunit, C-terminal domain"/>
    <property type="match status" value="1"/>
</dbReference>
<dbReference type="Pfam" id="PF01493">
    <property type="entry name" value="GXGXG"/>
    <property type="match status" value="1"/>
</dbReference>
<dbReference type="OMA" id="MRGGKIF"/>
<evidence type="ECO:0000259" key="1">
    <source>
        <dbReference type="Pfam" id="PF01493"/>
    </source>
</evidence>